<dbReference type="EMBL" id="JAVUPU010000001">
    <property type="protein sequence ID" value="MDT9597502.1"/>
    <property type="molecule type" value="Genomic_DNA"/>
</dbReference>
<dbReference type="Gene3D" id="3.60.15.10">
    <property type="entry name" value="Ribonuclease Z/Hydroxyacylglutathione hydrolase-like"/>
    <property type="match status" value="1"/>
</dbReference>
<proteinExistence type="predicted"/>
<evidence type="ECO:0000313" key="3">
    <source>
        <dbReference type="EMBL" id="MDT9597502.1"/>
    </source>
</evidence>
<organism evidence="3 4">
    <name type="scientific">Sphingosinicella rhizophila</name>
    <dbReference type="NCBI Taxonomy" id="3050082"/>
    <lineage>
        <taxon>Bacteria</taxon>
        <taxon>Pseudomonadati</taxon>
        <taxon>Pseudomonadota</taxon>
        <taxon>Alphaproteobacteria</taxon>
        <taxon>Sphingomonadales</taxon>
        <taxon>Sphingosinicellaceae</taxon>
        <taxon>Sphingosinicella</taxon>
    </lineage>
</organism>
<dbReference type="PANTHER" id="PTHR42951">
    <property type="entry name" value="METALLO-BETA-LACTAMASE DOMAIN-CONTAINING"/>
    <property type="match status" value="1"/>
</dbReference>
<name>A0ABU3Q267_9SPHN</name>
<dbReference type="NCBIfam" id="NF033105">
    <property type="entry name" value="bla_subclass_B3"/>
    <property type="match status" value="1"/>
</dbReference>
<dbReference type="EC" id="3.5.2.6" evidence="3"/>
<dbReference type="SUPFAM" id="SSF56281">
    <property type="entry name" value="Metallo-hydrolase/oxidoreductase"/>
    <property type="match status" value="1"/>
</dbReference>
<dbReference type="NCBIfam" id="NF012229">
    <property type="entry name" value="bla_class_B_core"/>
    <property type="match status" value="1"/>
</dbReference>
<dbReference type="SMART" id="SM00849">
    <property type="entry name" value="Lactamase_B"/>
    <property type="match status" value="1"/>
</dbReference>
<protein>
    <submittedName>
        <fullName evidence="3">Subclass B3 metallo-beta-lactamase</fullName>
        <ecNumber evidence="3">3.5.2.6</ecNumber>
    </submittedName>
</protein>
<keyword evidence="1" id="KW-0732">Signal</keyword>
<gene>
    <name evidence="3" type="primary">bla</name>
    <name evidence="3" type="ORF">RQX22_00870</name>
</gene>
<feature type="chain" id="PRO_5046274913" evidence="1">
    <location>
        <begin position="20"/>
        <end position="288"/>
    </location>
</feature>
<dbReference type="PANTHER" id="PTHR42951:SF17">
    <property type="entry name" value="METALLO-BETA-LACTAMASE DOMAIN-CONTAINING PROTEIN"/>
    <property type="match status" value="1"/>
</dbReference>
<keyword evidence="4" id="KW-1185">Reference proteome</keyword>
<feature type="signal peptide" evidence="1">
    <location>
        <begin position="1"/>
        <end position="19"/>
    </location>
</feature>
<dbReference type="GO" id="GO:0008800">
    <property type="term" value="F:beta-lactamase activity"/>
    <property type="evidence" value="ECO:0007669"/>
    <property type="project" value="UniProtKB-EC"/>
</dbReference>
<keyword evidence="3" id="KW-0378">Hydrolase</keyword>
<dbReference type="InterPro" id="IPR050855">
    <property type="entry name" value="NDM-1-like"/>
</dbReference>
<dbReference type="Proteomes" id="UP001259572">
    <property type="component" value="Unassembled WGS sequence"/>
</dbReference>
<feature type="domain" description="Metallo-beta-lactamase" evidence="2">
    <location>
        <begin position="51"/>
        <end position="237"/>
    </location>
</feature>
<accession>A0ABU3Q267</accession>
<sequence>MSRFSVPFFLALISAPAAAQPEDVSKLRAEWNRSTEPFRLVGNVYYVGTEGLAAFLITGPEGHVLIDGALEESAPQIAANIRRLGFRIEDVDILLINHAHWDHSGGLAELKRLSGAKLLASAADKPALESGVPRYRPDMSPSAPVKVDAIISDGSRIAVGRTSLVTHLTPGHTRGCTSWTMRIEEKGKLLDLVFACSLTVAGQKLVGDSLYPEAAADFRATYSKLKRLQADVYLTYHPAFFDMDAKRRRLAEGDADAFVDSGELARRVQRAETEFKAELHRQQREASQ</sequence>
<dbReference type="InterPro" id="IPR001279">
    <property type="entry name" value="Metallo-B-lactamas"/>
</dbReference>
<comment type="caution">
    <text evidence="3">The sequence shown here is derived from an EMBL/GenBank/DDBJ whole genome shotgun (WGS) entry which is preliminary data.</text>
</comment>
<dbReference type="InterPro" id="IPR036866">
    <property type="entry name" value="RibonucZ/Hydroxyglut_hydro"/>
</dbReference>
<dbReference type="Pfam" id="PF00753">
    <property type="entry name" value="Lactamase_B"/>
    <property type="match status" value="1"/>
</dbReference>
<evidence type="ECO:0000256" key="1">
    <source>
        <dbReference type="SAM" id="SignalP"/>
    </source>
</evidence>
<evidence type="ECO:0000259" key="2">
    <source>
        <dbReference type="SMART" id="SM00849"/>
    </source>
</evidence>
<dbReference type="RefSeq" id="WP_315722786.1">
    <property type="nucleotide sequence ID" value="NZ_JAVUPU010000001.1"/>
</dbReference>
<reference evidence="3 4" key="1">
    <citation type="submission" date="2023-05" db="EMBL/GenBank/DDBJ databases">
        <authorList>
            <person name="Guo Y."/>
        </authorList>
    </citation>
    <scope>NUCLEOTIDE SEQUENCE [LARGE SCALE GENOMIC DNA]</scope>
    <source>
        <strain evidence="3 4">GR2756</strain>
    </source>
</reference>
<evidence type="ECO:0000313" key="4">
    <source>
        <dbReference type="Proteomes" id="UP001259572"/>
    </source>
</evidence>